<gene>
    <name evidence="1" type="ORF">BPO_p0044</name>
</gene>
<accession>A0AAU0F5W9</accession>
<geneLocation type="plasmid" evidence="1 2">
    <name>pQD2021</name>
</geneLocation>
<evidence type="ECO:0000313" key="2">
    <source>
        <dbReference type="Proteomes" id="UP001432059"/>
    </source>
</evidence>
<dbReference type="EMBL" id="CP136427">
    <property type="protein sequence ID" value="WOC53127.1"/>
    <property type="molecule type" value="Genomic_DNA"/>
</dbReference>
<keyword evidence="2" id="KW-1185">Reference proteome</keyword>
<protein>
    <submittedName>
        <fullName evidence="1">Uncharacterized protein</fullName>
    </submittedName>
</protein>
<dbReference type="KEGG" id="bpor:BPO_p0044"/>
<dbReference type="Proteomes" id="UP001432059">
    <property type="component" value="Plasmid pQD2021"/>
</dbReference>
<proteinExistence type="predicted"/>
<reference evidence="1" key="1">
    <citation type="submission" date="2023-10" db="EMBL/GenBank/DDBJ databases">
        <title>Characterization and whole genome sequencing of a novel strain of Bergeyella porcorum QD2021 isolated from pig.</title>
        <authorList>
            <person name="Liu G."/>
            <person name="Chen C."/>
            <person name="Han X."/>
        </authorList>
    </citation>
    <scope>NUCLEOTIDE SEQUENCE</scope>
    <source>
        <strain evidence="1">QD2021</strain>
        <plasmid evidence="1">pQD2021</plasmid>
    </source>
</reference>
<dbReference type="AlphaFoldDB" id="A0AAU0F5W9"/>
<keyword evidence="1" id="KW-0614">Plasmid</keyword>
<organism evidence="1 2">
    <name type="scientific">Bergeyella porcorum</name>
    <dbReference type="NCBI Taxonomy" id="1735111"/>
    <lineage>
        <taxon>Bacteria</taxon>
        <taxon>Pseudomonadati</taxon>
        <taxon>Bacteroidota</taxon>
        <taxon>Flavobacteriia</taxon>
        <taxon>Flavobacteriales</taxon>
        <taxon>Weeksellaceae</taxon>
        <taxon>Bergeyella</taxon>
    </lineage>
</organism>
<name>A0AAU0F5W9_9FLAO</name>
<evidence type="ECO:0000313" key="1">
    <source>
        <dbReference type="EMBL" id="WOC53127.1"/>
    </source>
</evidence>
<sequence>MFKKTKISMLTKKEKKEYVFKKLDEVLKPQGYKGFKTGGSCIRFVGVDVSN</sequence>